<evidence type="ECO:0000259" key="3">
    <source>
        <dbReference type="Pfam" id="PF05532"/>
    </source>
</evidence>
<evidence type="ECO:0000256" key="1">
    <source>
        <dbReference type="ARBA" id="ARBA00009129"/>
    </source>
</evidence>
<comment type="caution">
    <text evidence="4">The sequence shown here is derived from an EMBL/GenBank/DDBJ whole genome shotgun (WGS) entry which is preliminary data.</text>
</comment>
<feature type="domain" description="CsbD-like" evidence="3">
    <location>
        <begin position="27"/>
        <end position="77"/>
    </location>
</feature>
<keyword evidence="5" id="KW-1185">Reference proteome</keyword>
<evidence type="ECO:0000313" key="5">
    <source>
        <dbReference type="Proteomes" id="UP000597656"/>
    </source>
</evidence>
<dbReference type="Gene3D" id="1.10.1470.10">
    <property type="entry name" value="YjbJ"/>
    <property type="match status" value="1"/>
</dbReference>
<sequence length="90" mass="9246">MSNMRQSNSGPEFGAGSAQEDAMSLSDKIGNKAEDLGGKVKETAGEATGDRELADEGRADQAKAAVKDGVEKVKDAVGGVVDSVAKHLKK</sequence>
<feature type="region of interest" description="Disordered" evidence="2">
    <location>
        <begin position="1"/>
        <end position="60"/>
    </location>
</feature>
<dbReference type="InterPro" id="IPR008462">
    <property type="entry name" value="CsbD"/>
</dbReference>
<proteinExistence type="inferred from homology"/>
<dbReference type="Proteomes" id="UP000597656">
    <property type="component" value="Unassembled WGS sequence"/>
</dbReference>
<feature type="compositionally biased region" description="Basic and acidic residues" evidence="2">
    <location>
        <begin position="29"/>
        <end position="60"/>
    </location>
</feature>
<evidence type="ECO:0000313" key="4">
    <source>
        <dbReference type="EMBL" id="GGN19835.1"/>
    </source>
</evidence>
<gene>
    <name evidence="4" type="ORF">GCM10011609_71120</name>
</gene>
<dbReference type="InterPro" id="IPR036629">
    <property type="entry name" value="YjbJ_sf"/>
</dbReference>
<comment type="similarity">
    <text evidence="1">Belongs to the UPF0337 (CsbD) family.</text>
</comment>
<dbReference type="EMBL" id="BMNC01000015">
    <property type="protein sequence ID" value="GGN19835.1"/>
    <property type="molecule type" value="Genomic_DNA"/>
</dbReference>
<feature type="compositionally biased region" description="Polar residues" evidence="2">
    <location>
        <begin position="1"/>
        <end position="10"/>
    </location>
</feature>
<accession>A0ABQ2IM47</accession>
<dbReference type="SUPFAM" id="SSF69047">
    <property type="entry name" value="Hypothetical protein YjbJ"/>
    <property type="match status" value="1"/>
</dbReference>
<dbReference type="Pfam" id="PF05532">
    <property type="entry name" value="CsbD"/>
    <property type="match status" value="1"/>
</dbReference>
<evidence type="ECO:0000256" key="2">
    <source>
        <dbReference type="SAM" id="MobiDB-lite"/>
    </source>
</evidence>
<organism evidence="4 5">
    <name type="scientific">Lentzea pudingi</name>
    <dbReference type="NCBI Taxonomy" id="1789439"/>
    <lineage>
        <taxon>Bacteria</taxon>
        <taxon>Bacillati</taxon>
        <taxon>Actinomycetota</taxon>
        <taxon>Actinomycetes</taxon>
        <taxon>Pseudonocardiales</taxon>
        <taxon>Pseudonocardiaceae</taxon>
        <taxon>Lentzea</taxon>
    </lineage>
</organism>
<name>A0ABQ2IM47_9PSEU</name>
<reference evidence="5" key="1">
    <citation type="journal article" date="2019" name="Int. J. Syst. Evol. Microbiol.">
        <title>The Global Catalogue of Microorganisms (GCM) 10K type strain sequencing project: providing services to taxonomists for standard genome sequencing and annotation.</title>
        <authorList>
            <consortium name="The Broad Institute Genomics Platform"/>
            <consortium name="The Broad Institute Genome Sequencing Center for Infectious Disease"/>
            <person name="Wu L."/>
            <person name="Ma J."/>
        </authorList>
    </citation>
    <scope>NUCLEOTIDE SEQUENCE [LARGE SCALE GENOMIC DNA]</scope>
    <source>
        <strain evidence="5">CGMCC 4.7319</strain>
    </source>
</reference>
<protein>
    <recommendedName>
        <fullName evidence="3">CsbD-like domain-containing protein</fullName>
    </recommendedName>
</protein>